<evidence type="ECO:0000259" key="2">
    <source>
        <dbReference type="Pfam" id="PF20434"/>
    </source>
</evidence>
<gene>
    <name evidence="3" type="ORF">BEN76_08120</name>
</gene>
<dbReference type="KEGG" id="asol:BEN76_08120"/>
<dbReference type="eggNOG" id="COG0657">
    <property type="taxonomic scope" value="Bacteria"/>
</dbReference>
<dbReference type="InterPro" id="IPR049492">
    <property type="entry name" value="BD-FAE-like_dom"/>
</dbReference>
<proteinExistence type="predicted"/>
<protein>
    <submittedName>
        <fullName evidence="3">Alpha/beta hydrolase</fullName>
    </submittedName>
</protein>
<dbReference type="RefSeq" id="WP_076032795.1">
    <property type="nucleotide sequence ID" value="NZ_CP016896.1"/>
</dbReference>
<dbReference type="EMBL" id="CP016896">
    <property type="protein sequence ID" value="APV35982.1"/>
    <property type="molecule type" value="Genomic_DNA"/>
</dbReference>
<dbReference type="Proteomes" id="UP000185674">
    <property type="component" value="Chromosome"/>
</dbReference>
<dbReference type="PANTHER" id="PTHR48081:SF33">
    <property type="entry name" value="KYNURENINE FORMAMIDASE"/>
    <property type="match status" value="1"/>
</dbReference>
<evidence type="ECO:0000313" key="4">
    <source>
        <dbReference type="Proteomes" id="UP000185674"/>
    </source>
</evidence>
<name>A0A1P8EIF6_9GAMM</name>
<dbReference type="InterPro" id="IPR050300">
    <property type="entry name" value="GDXG_lipolytic_enzyme"/>
</dbReference>
<evidence type="ECO:0000313" key="3">
    <source>
        <dbReference type="EMBL" id="APV35982.1"/>
    </source>
</evidence>
<dbReference type="PANTHER" id="PTHR48081">
    <property type="entry name" value="AB HYDROLASE SUPERFAMILY PROTEIN C4A8.06C"/>
    <property type="match status" value="1"/>
</dbReference>
<reference evidence="3 4" key="1">
    <citation type="submission" date="2016-08" db="EMBL/GenBank/DDBJ databases">
        <title>Complete genome sequence of Acinetobacter baylyi strain GFJ2.</title>
        <authorList>
            <person name="Tabata M."/>
            <person name="Kuboki S."/>
            <person name="Gibu N."/>
            <person name="Kinouchi Y."/>
            <person name="Vangnai A."/>
            <person name="Kasai D."/>
            <person name="Fukuda M."/>
        </authorList>
    </citation>
    <scope>NUCLEOTIDE SEQUENCE [LARGE SCALE GENOMIC DNA]</scope>
    <source>
        <strain evidence="3 4">GFJ2</strain>
    </source>
</reference>
<sequence>MLNKPHQLLEQLGKQVEWVKEQCKSVRVYDLGSYALNRLTPKSSYSCTENIAYGLKARQRLDLYRANKPLAHRPLVVFVHGGAWQHGDKKDYVFLGESLTREGYDVAIINYHLAPQSIFPVFVDDLAVALQYLDQHQARLNISAQQIILMGHSSGAFNIMSLVYHPQRLALECYEQIKAIVGFAGPYHFDYKGDPLAEDAFDQSVPYQQVMPYYFVKKNHIRHYMFLAENDHIVKQSNSLDMQQVLVQAGNHSHISVIPKTGHITIIATLSSLFSRYFKTKRTLLNLLKETHPVD</sequence>
<keyword evidence="1 3" id="KW-0378">Hydrolase</keyword>
<dbReference type="Gene3D" id="3.40.50.1820">
    <property type="entry name" value="alpha/beta hydrolase"/>
    <property type="match status" value="1"/>
</dbReference>
<evidence type="ECO:0000256" key="1">
    <source>
        <dbReference type="ARBA" id="ARBA00022801"/>
    </source>
</evidence>
<dbReference type="SUPFAM" id="SSF53474">
    <property type="entry name" value="alpha/beta-Hydrolases"/>
    <property type="match status" value="1"/>
</dbReference>
<feature type="domain" description="BD-FAE-like" evidence="2">
    <location>
        <begin position="61"/>
        <end position="245"/>
    </location>
</feature>
<dbReference type="InterPro" id="IPR029058">
    <property type="entry name" value="AB_hydrolase_fold"/>
</dbReference>
<accession>A0A1P8EIF6</accession>
<dbReference type="Pfam" id="PF20434">
    <property type="entry name" value="BD-FAE"/>
    <property type="match status" value="1"/>
</dbReference>
<dbReference type="AlphaFoldDB" id="A0A1P8EIF6"/>
<organism evidence="3 4">
    <name type="scientific">Acinetobacter soli</name>
    <dbReference type="NCBI Taxonomy" id="487316"/>
    <lineage>
        <taxon>Bacteria</taxon>
        <taxon>Pseudomonadati</taxon>
        <taxon>Pseudomonadota</taxon>
        <taxon>Gammaproteobacteria</taxon>
        <taxon>Moraxellales</taxon>
        <taxon>Moraxellaceae</taxon>
        <taxon>Acinetobacter</taxon>
    </lineage>
</organism>
<dbReference type="GO" id="GO:0016787">
    <property type="term" value="F:hydrolase activity"/>
    <property type="evidence" value="ECO:0007669"/>
    <property type="project" value="UniProtKB-KW"/>
</dbReference>
<dbReference type="STRING" id="487316.BEN76_08120"/>